<dbReference type="Proteomes" id="UP001238603">
    <property type="component" value="Unassembled WGS sequence"/>
</dbReference>
<organism evidence="1 2">
    <name type="scientific">Roseateles subflavus</name>
    <dbReference type="NCBI Taxonomy" id="3053353"/>
    <lineage>
        <taxon>Bacteria</taxon>
        <taxon>Pseudomonadati</taxon>
        <taxon>Pseudomonadota</taxon>
        <taxon>Betaproteobacteria</taxon>
        <taxon>Burkholderiales</taxon>
        <taxon>Sphaerotilaceae</taxon>
        <taxon>Roseateles</taxon>
    </lineage>
</organism>
<reference evidence="1 2" key="1">
    <citation type="submission" date="2023-06" db="EMBL/GenBank/DDBJ databases">
        <title>Pelomonas sp. APW6 16S ribosomal RNA gene genome sequencing and assembly.</title>
        <authorList>
            <person name="Woo H."/>
        </authorList>
    </citation>
    <scope>NUCLEOTIDE SEQUENCE [LARGE SCALE GENOMIC DNA]</scope>
    <source>
        <strain evidence="1 2">APW6</strain>
    </source>
</reference>
<dbReference type="Pfam" id="PF04214">
    <property type="entry name" value="DUF411"/>
    <property type="match status" value="1"/>
</dbReference>
<dbReference type="InterPro" id="IPR007332">
    <property type="entry name" value="DUF411"/>
</dbReference>
<comment type="caution">
    <text evidence="1">The sequence shown here is derived from an EMBL/GenBank/DDBJ whole genome shotgun (WGS) entry which is preliminary data.</text>
</comment>
<gene>
    <name evidence="1" type="ORF">QRD43_22455</name>
</gene>
<keyword evidence="2" id="KW-1185">Reference proteome</keyword>
<dbReference type="PROSITE" id="PS51318">
    <property type="entry name" value="TAT"/>
    <property type="match status" value="1"/>
</dbReference>
<protein>
    <submittedName>
        <fullName evidence="1">DUF411 domain-containing protein</fullName>
    </submittedName>
</protein>
<accession>A0ABT7LP87</accession>
<sequence>MPITRIEPRAGRSRRQILSGGAAWALAATLGLPRIARSAPATPAAPGPQIQIWKGPACGCCKDWIRHLETQGFRVAAVHDSGNTEARQRLGIDLRYGSCHTAWVGGYAIEGHVPAREILRLLRERPKAIGLAVPAMPLGSPGMDGPEYPRKDPYDVLLIAPDGSARVYQSYR</sequence>
<evidence type="ECO:0000313" key="2">
    <source>
        <dbReference type="Proteomes" id="UP001238603"/>
    </source>
</evidence>
<evidence type="ECO:0000313" key="1">
    <source>
        <dbReference type="EMBL" id="MDL5034682.1"/>
    </source>
</evidence>
<name>A0ABT7LP87_9BURK</name>
<proteinExistence type="predicted"/>
<dbReference type="InterPro" id="IPR006311">
    <property type="entry name" value="TAT_signal"/>
</dbReference>
<dbReference type="RefSeq" id="WP_285984757.1">
    <property type="nucleotide sequence ID" value="NZ_JASVDS010000011.1"/>
</dbReference>
<dbReference type="EMBL" id="JASVDS010000011">
    <property type="protein sequence ID" value="MDL5034682.1"/>
    <property type="molecule type" value="Genomic_DNA"/>
</dbReference>